<sequence length="528" mass="58885">MLISQNALAKTTAPKPDAPPTPGADEVLQPKTAMNESKPKSNKKRSRDEQKSKKSEHENEMKRLEGVLFGSLYAPPEFGSESKPADPSTLFIEDRSTDNQLSVYEEDQQLVSKENRKPAWFDEEEERTQVDIRIVNRLRKLRKDVDEQVISGSEYVERLRAQHMKLNPGTDWARAGSDQESGLTAVDEEDSDFLRSNDELVVKDTVKLLPGLLEFSRLENANKEERSNSVINSVQFHRNGQLLLTAGLDRRLRLFQVDGKRNPKVNSIFVEDCPIYKASFLPDGSEVILSGRRKFFYSYDLVKNNVNRVGPLTGRDEKSLESFEISPDSKTIAFVGNEGYILLVSAKTKQLIGTLKMNGTVRSMAFAENGTQLLSSGGDGQVYHWDIGTRKCIHVGTDEGSLLATSLCVSPDSSLFCTGSSSGIVNLYKRDEFLGGKRKPVKIVKNLTTEVNEMRFNHDAQILAICSRMKSKAVRLVHVSSGSVFSNWPSGKLGLARCLDFSPNSGFLTVGNAEGQVLLYKLHHYQKA</sequence>
<dbReference type="InterPro" id="IPR015943">
    <property type="entry name" value="WD40/YVTN_repeat-like_dom_sf"/>
</dbReference>
<feature type="repeat" description="WD" evidence="9">
    <location>
        <begin position="354"/>
        <end position="395"/>
    </location>
</feature>
<evidence type="ECO:0000256" key="10">
    <source>
        <dbReference type="SAM" id="MobiDB-lite"/>
    </source>
</evidence>
<dbReference type="GO" id="GO:0006364">
    <property type="term" value="P:rRNA processing"/>
    <property type="evidence" value="ECO:0007669"/>
    <property type="project" value="UniProtKB-KW"/>
</dbReference>
<evidence type="ECO:0000256" key="8">
    <source>
        <dbReference type="ARBA" id="ARBA00074442"/>
    </source>
</evidence>
<evidence type="ECO:0000256" key="9">
    <source>
        <dbReference type="PROSITE-ProRule" id="PRU00221"/>
    </source>
</evidence>
<proteinExistence type="inferred from homology"/>
<evidence type="ECO:0000256" key="7">
    <source>
        <dbReference type="ARBA" id="ARBA00025767"/>
    </source>
</evidence>
<dbReference type="PROSITE" id="PS50082">
    <property type="entry name" value="WD_REPEATS_2"/>
    <property type="match status" value="1"/>
</dbReference>
<dbReference type="InterPro" id="IPR045161">
    <property type="entry name" value="Utp18"/>
</dbReference>
<evidence type="ECO:0000256" key="4">
    <source>
        <dbReference type="ARBA" id="ARBA00022574"/>
    </source>
</evidence>
<dbReference type="PANTHER" id="PTHR18359">
    <property type="entry name" value="WD-REPEAT PROTEIN-RELATED"/>
    <property type="match status" value="1"/>
</dbReference>
<dbReference type="PANTHER" id="PTHR18359:SF0">
    <property type="entry name" value="U3 SMALL NUCLEOLAR RNA-ASSOCIATED PROTEIN 18 HOMOLOG"/>
    <property type="match status" value="1"/>
</dbReference>
<keyword evidence="4 9" id="KW-0853">WD repeat</keyword>
<keyword evidence="6" id="KW-0539">Nucleus</keyword>
<keyword evidence="5" id="KW-0677">Repeat</keyword>
<organism evidence="11 12">
    <name type="scientific">Carex littledalei</name>
    <dbReference type="NCBI Taxonomy" id="544730"/>
    <lineage>
        <taxon>Eukaryota</taxon>
        <taxon>Viridiplantae</taxon>
        <taxon>Streptophyta</taxon>
        <taxon>Embryophyta</taxon>
        <taxon>Tracheophyta</taxon>
        <taxon>Spermatophyta</taxon>
        <taxon>Magnoliopsida</taxon>
        <taxon>Liliopsida</taxon>
        <taxon>Poales</taxon>
        <taxon>Cyperaceae</taxon>
        <taxon>Cyperoideae</taxon>
        <taxon>Cariceae</taxon>
        <taxon>Carex</taxon>
        <taxon>Carex subgen. Euthyceras</taxon>
    </lineage>
</organism>
<dbReference type="EMBL" id="SWLB01000020">
    <property type="protein sequence ID" value="KAF3325314.1"/>
    <property type="molecule type" value="Genomic_DNA"/>
</dbReference>
<comment type="similarity">
    <text evidence="7">Belongs to the WD repeat UTP18 family.</text>
</comment>
<dbReference type="InterPro" id="IPR036322">
    <property type="entry name" value="WD40_repeat_dom_sf"/>
</dbReference>
<dbReference type="InterPro" id="IPR001680">
    <property type="entry name" value="WD40_rpt"/>
</dbReference>
<evidence type="ECO:0000256" key="2">
    <source>
        <dbReference type="ARBA" id="ARBA00022552"/>
    </source>
</evidence>
<dbReference type="Proteomes" id="UP000623129">
    <property type="component" value="Unassembled WGS sequence"/>
</dbReference>
<accession>A0A833QM58</accession>
<comment type="subcellular location">
    <subcellularLocation>
        <location evidence="1">Nucleus</location>
        <location evidence="1">Nucleolus</location>
    </subcellularLocation>
</comment>
<dbReference type="SUPFAM" id="SSF50978">
    <property type="entry name" value="WD40 repeat-like"/>
    <property type="match status" value="1"/>
</dbReference>
<evidence type="ECO:0000256" key="5">
    <source>
        <dbReference type="ARBA" id="ARBA00022737"/>
    </source>
</evidence>
<dbReference type="FunFam" id="2.130.10.10:FF:000121">
    <property type="entry name" value="U3 small nucleolar RNA-associated protein 18 homolog"/>
    <property type="match status" value="1"/>
</dbReference>
<gene>
    <name evidence="11" type="ORF">FCM35_KLT10385</name>
</gene>
<feature type="region of interest" description="Disordered" evidence="10">
    <location>
        <begin position="1"/>
        <end position="63"/>
    </location>
</feature>
<dbReference type="Gene3D" id="2.130.10.10">
    <property type="entry name" value="YVTN repeat-like/Quinoprotein amine dehydrogenase"/>
    <property type="match status" value="1"/>
</dbReference>
<evidence type="ECO:0000256" key="6">
    <source>
        <dbReference type="ARBA" id="ARBA00023242"/>
    </source>
</evidence>
<evidence type="ECO:0000256" key="1">
    <source>
        <dbReference type="ARBA" id="ARBA00004604"/>
    </source>
</evidence>
<evidence type="ECO:0000256" key="3">
    <source>
        <dbReference type="ARBA" id="ARBA00022553"/>
    </source>
</evidence>
<keyword evidence="12" id="KW-1185">Reference proteome</keyword>
<feature type="compositionally biased region" description="Basic and acidic residues" evidence="10">
    <location>
        <begin position="46"/>
        <end position="63"/>
    </location>
</feature>
<keyword evidence="2" id="KW-0698">rRNA processing</keyword>
<name>A0A833QM58_9POAL</name>
<dbReference type="Pfam" id="PF00400">
    <property type="entry name" value="WD40"/>
    <property type="match status" value="3"/>
</dbReference>
<protein>
    <recommendedName>
        <fullName evidence="8">U3 small nucleolar RNA-associated protein 18 homolog</fullName>
    </recommendedName>
</protein>
<evidence type="ECO:0000313" key="12">
    <source>
        <dbReference type="Proteomes" id="UP000623129"/>
    </source>
</evidence>
<dbReference type="GO" id="GO:0034388">
    <property type="term" value="C:Pwp2p-containing subcomplex of 90S preribosome"/>
    <property type="evidence" value="ECO:0007669"/>
    <property type="project" value="TreeGrafter"/>
</dbReference>
<keyword evidence="3" id="KW-0597">Phosphoprotein</keyword>
<reference evidence="11" key="1">
    <citation type="submission" date="2020-01" db="EMBL/GenBank/DDBJ databases">
        <title>Genome sequence of Kobresia littledalei, the first chromosome-level genome in the family Cyperaceae.</title>
        <authorList>
            <person name="Qu G."/>
        </authorList>
    </citation>
    <scope>NUCLEOTIDE SEQUENCE</scope>
    <source>
        <strain evidence="11">C.B.Clarke</strain>
        <tissue evidence="11">Leaf</tissue>
    </source>
</reference>
<dbReference type="SMART" id="SM00320">
    <property type="entry name" value="WD40"/>
    <property type="match status" value="6"/>
</dbReference>
<dbReference type="AlphaFoldDB" id="A0A833QM58"/>
<dbReference type="GO" id="GO:0032040">
    <property type="term" value="C:small-subunit processome"/>
    <property type="evidence" value="ECO:0007669"/>
    <property type="project" value="TreeGrafter"/>
</dbReference>
<comment type="caution">
    <text evidence="11">The sequence shown here is derived from an EMBL/GenBank/DDBJ whole genome shotgun (WGS) entry which is preliminary data.</text>
</comment>
<dbReference type="OrthoDB" id="1935146at2759"/>
<evidence type="ECO:0000313" key="11">
    <source>
        <dbReference type="EMBL" id="KAF3325314.1"/>
    </source>
</evidence>